<reference evidence="1" key="1">
    <citation type="submission" date="2013-05" db="EMBL/GenBank/DDBJ databases">
        <authorList>
            <person name="Harkins D.M."/>
            <person name="Durkin A.S."/>
            <person name="Brinkac L.M."/>
            <person name="Haft D.H."/>
            <person name="Selengut J.D."/>
            <person name="Sanka R."/>
            <person name="DePew J."/>
            <person name="Purushe J."/>
            <person name="Hartskeerl R.A."/>
            <person name="Ahmed A."/>
            <person name="van der Linden H."/>
            <person name="Goris M.G.A."/>
            <person name="Vinetz J.M."/>
            <person name="Sutton G.G."/>
            <person name="Nierman W.C."/>
            <person name="Fouts D.E."/>
        </authorList>
    </citation>
    <scope>NUCLEOTIDE SEQUENCE [LARGE SCALE GENOMIC DNA]</scope>
    <source>
        <strain evidence="1">L 60</strain>
    </source>
</reference>
<protein>
    <recommendedName>
        <fullName evidence="3">Integrase core domain protein</fullName>
    </recommendedName>
</protein>
<dbReference type="EMBL" id="AHMT02000065">
    <property type="protein sequence ID" value="EQA60371.1"/>
    <property type="molecule type" value="Genomic_DNA"/>
</dbReference>
<dbReference type="Proteomes" id="UP000018747">
    <property type="component" value="Unassembled WGS sequence"/>
</dbReference>
<evidence type="ECO:0008006" key="3">
    <source>
        <dbReference type="Google" id="ProtNLM"/>
    </source>
</evidence>
<name>V6HT89_9LEPT</name>
<evidence type="ECO:0000313" key="1">
    <source>
        <dbReference type="EMBL" id="EQA60371.1"/>
    </source>
</evidence>
<organism evidence="1 2">
    <name type="scientific">Leptospira alexanderi serovar Manhao 3 str. L 60</name>
    <dbReference type="NCBI Taxonomy" id="1049759"/>
    <lineage>
        <taxon>Bacteria</taxon>
        <taxon>Pseudomonadati</taxon>
        <taxon>Spirochaetota</taxon>
        <taxon>Spirochaetia</taxon>
        <taxon>Leptospirales</taxon>
        <taxon>Leptospiraceae</taxon>
        <taxon>Leptospira</taxon>
    </lineage>
</organism>
<gene>
    <name evidence="1" type="ORF">LEP1GSC062_0303</name>
</gene>
<dbReference type="AlphaFoldDB" id="V6HT89"/>
<evidence type="ECO:0000313" key="2">
    <source>
        <dbReference type="Proteomes" id="UP000018747"/>
    </source>
</evidence>
<sequence length="57" mass="6654">MENNFNKTNYFEKNFKEAQTALNQAVFLYNNVRLHRHLGQVVSCFGRVIISFMVGIT</sequence>
<accession>V6HT89</accession>
<comment type="caution">
    <text evidence="1">The sequence shown here is derived from an EMBL/GenBank/DDBJ whole genome shotgun (WGS) entry which is preliminary data.</text>
</comment>
<proteinExistence type="predicted"/>
<keyword evidence="2" id="KW-1185">Reference proteome</keyword>